<evidence type="ECO:0000256" key="1">
    <source>
        <dbReference type="SAM" id="MobiDB-lite"/>
    </source>
</evidence>
<dbReference type="Gene3D" id="3.60.10.10">
    <property type="entry name" value="Endonuclease/exonuclease/phosphatase"/>
    <property type="match status" value="1"/>
</dbReference>
<evidence type="ECO:0000313" key="4">
    <source>
        <dbReference type="Proteomes" id="UP001153076"/>
    </source>
</evidence>
<comment type="caution">
    <text evidence="3">The sequence shown here is derived from an EMBL/GenBank/DDBJ whole genome shotgun (WGS) entry which is preliminary data.</text>
</comment>
<evidence type="ECO:0000313" key="3">
    <source>
        <dbReference type="EMBL" id="KAJ8430696.1"/>
    </source>
</evidence>
<dbReference type="OrthoDB" id="425619at2759"/>
<dbReference type="InterPro" id="IPR036691">
    <property type="entry name" value="Endo/exonu/phosph_ase_sf"/>
</dbReference>
<organism evidence="3 4">
    <name type="scientific">Carnegiea gigantea</name>
    <dbReference type="NCBI Taxonomy" id="171969"/>
    <lineage>
        <taxon>Eukaryota</taxon>
        <taxon>Viridiplantae</taxon>
        <taxon>Streptophyta</taxon>
        <taxon>Embryophyta</taxon>
        <taxon>Tracheophyta</taxon>
        <taxon>Spermatophyta</taxon>
        <taxon>Magnoliopsida</taxon>
        <taxon>eudicotyledons</taxon>
        <taxon>Gunneridae</taxon>
        <taxon>Pentapetalae</taxon>
        <taxon>Caryophyllales</taxon>
        <taxon>Cactineae</taxon>
        <taxon>Cactaceae</taxon>
        <taxon>Cactoideae</taxon>
        <taxon>Echinocereeae</taxon>
        <taxon>Carnegiea</taxon>
    </lineage>
</organism>
<keyword evidence="4" id="KW-1185">Reference proteome</keyword>
<name>A0A9Q1Q743_9CARY</name>
<dbReference type="Pfam" id="PF14111">
    <property type="entry name" value="DUF4283"/>
    <property type="match status" value="1"/>
</dbReference>
<reference evidence="3" key="1">
    <citation type="submission" date="2022-04" db="EMBL/GenBank/DDBJ databases">
        <title>Carnegiea gigantea Genome sequencing and assembly v2.</title>
        <authorList>
            <person name="Copetti D."/>
            <person name="Sanderson M.J."/>
            <person name="Burquez A."/>
            <person name="Wojciechowski M.F."/>
        </authorList>
    </citation>
    <scope>NUCLEOTIDE SEQUENCE</scope>
    <source>
        <strain evidence="3">SGP5-SGP5p</strain>
        <tissue evidence="3">Aerial part</tissue>
    </source>
</reference>
<gene>
    <name evidence="3" type="ORF">Cgig2_025773</name>
</gene>
<dbReference type="PANTHER" id="PTHR33233:SF14">
    <property type="entry name" value="ENDONUCLEASE_EXONUCLEASE_PHOSPHATASE"/>
    <property type="match status" value="1"/>
</dbReference>
<dbReference type="SUPFAM" id="SSF56219">
    <property type="entry name" value="DNase I-like"/>
    <property type="match status" value="1"/>
</dbReference>
<proteinExistence type="predicted"/>
<dbReference type="InterPro" id="IPR025558">
    <property type="entry name" value="DUF4283"/>
</dbReference>
<feature type="region of interest" description="Disordered" evidence="1">
    <location>
        <begin position="296"/>
        <end position="316"/>
    </location>
</feature>
<accession>A0A9Q1Q743</accession>
<evidence type="ECO:0000259" key="2">
    <source>
        <dbReference type="Pfam" id="PF14111"/>
    </source>
</evidence>
<dbReference type="Proteomes" id="UP001153076">
    <property type="component" value="Unassembled WGS sequence"/>
</dbReference>
<feature type="domain" description="DUF4283" evidence="2">
    <location>
        <begin position="101"/>
        <end position="179"/>
    </location>
</feature>
<dbReference type="PANTHER" id="PTHR33233">
    <property type="entry name" value="ENDONUCLEASE/EXONUCLEASE/PHOSPHATASE"/>
    <property type="match status" value="1"/>
</dbReference>
<feature type="compositionally biased region" description="Polar residues" evidence="1">
    <location>
        <begin position="299"/>
        <end position="308"/>
    </location>
</feature>
<feature type="region of interest" description="Disordered" evidence="1">
    <location>
        <begin position="1"/>
        <end position="23"/>
    </location>
</feature>
<dbReference type="EMBL" id="JAKOGI010000767">
    <property type="protein sequence ID" value="KAJ8430696.1"/>
    <property type="molecule type" value="Genomic_DNA"/>
</dbReference>
<dbReference type="AlphaFoldDB" id="A0A9Q1Q743"/>
<protein>
    <recommendedName>
        <fullName evidence="2">DUF4283 domain-containing protein</fullName>
    </recommendedName>
</protein>
<sequence>MRGRPRLNRGSPEIICSPSSSTTGGEVIIQSINDEEVNPPQIINEPVTETGPNSARVSPSFASLVDPNEGTALQFLPASNVQGVMYAQLNPEDIAGEVAYWQNAVLCCVLGANPPYEVVKGYVHRIWNHLAINKVFLIRKGLYLIRFHEQSDALLVAQKGVFYFDHKPFLVKAWTPEMEIKTDAITSLPIWVQLPDLDIKYWGMQSLSKIGSVLGLPLKTDKYTKEKTMLKYARIMIEMQLDGEFPEYIEFINERGVLIRHKVNYEWMPLKCDHCHMYGHLQESCRKKEARKEWRIKAPSSSTTQEPTANDPETYHKADYNNKKGYPYSSFKTKVKESNIQMVMNRVCANWHWVHNANSSEKGRIILSWKPSKYQFSMILKTDQLVHGEVYHLPTSKRFYLTMVYGQNYEDQRLPMWGDLRDIASSMDDPWCVLGDFNANWRIGCHGGRNKGFCHFMGSKNFPTRDLFLPGQTRPSMWYDIIDYTHVQFKSPSLSDHTPIILSFPHCPRPRATFQFCDMWVLDKGFREIVKISLSRLSSQNSRHQKLKTLQYFLLALQKPLMKLSKQKFADIFKQQAIAKNALLNAQSHLQLDPSNQALNDKEAECRDHYLSINRSAVLLIKQQSKAEWIGLGDECTRVFMARIRQRKALTCIYQIRNRDDLRVEGFDAVSKIMTSYYNHLLGGKLRQRSKIDLQVISRGRCLNFE</sequence>